<evidence type="ECO:0000313" key="3">
    <source>
        <dbReference type="WBParaSite" id="Minc3s00060g03096"/>
    </source>
</evidence>
<dbReference type="Proteomes" id="UP000887563">
    <property type="component" value="Unplaced"/>
</dbReference>
<evidence type="ECO:0000313" key="2">
    <source>
        <dbReference type="Proteomes" id="UP000887563"/>
    </source>
</evidence>
<proteinExistence type="predicted"/>
<feature type="region of interest" description="Disordered" evidence="1">
    <location>
        <begin position="126"/>
        <end position="148"/>
    </location>
</feature>
<reference evidence="3" key="1">
    <citation type="submission" date="2022-11" db="UniProtKB">
        <authorList>
            <consortium name="WormBaseParasite"/>
        </authorList>
    </citation>
    <scope>IDENTIFICATION</scope>
</reference>
<sequence length="148" mass="17268">MQRHQMDFNNEKRKSTLFNNNSPTTKRGEAFNNRNNKFVTAQRRYDNVRVRDSEMKSRLCCECGQQIFGEKKYQEHIIAHECTFLAYNLYYTEQQTSNKNVKLNNFEESTTQAEVKNKNYKRKISEESGGRISGGGGTSVYSKIAKRT</sequence>
<dbReference type="AlphaFoldDB" id="A0A914KNN9"/>
<feature type="compositionally biased region" description="Basic and acidic residues" evidence="1">
    <location>
        <begin position="1"/>
        <end position="14"/>
    </location>
</feature>
<accession>A0A914KNN9</accession>
<feature type="region of interest" description="Disordered" evidence="1">
    <location>
        <begin position="1"/>
        <end position="34"/>
    </location>
</feature>
<name>A0A914KNN9_MELIC</name>
<evidence type="ECO:0000256" key="1">
    <source>
        <dbReference type="SAM" id="MobiDB-lite"/>
    </source>
</evidence>
<organism evidence="2 3">
    <name type="scientific">Meloidogyne incognita</name>
    <name type="common">Southern root-knot nematode worm</name>
    <name type="synonym">Oxyuris incognita</name>
    <dbReference type="NCBI Taxonomy" id="6306"/>
    <lineage>
        <taxon>Eukaryota</taxon>
        <taxon>Metazoa</taxon>
        <taxon>Ecdysozoa</taxon>
        <taxon>Nematoda</taxon>
        <taxon>Chromadorea</taxon>
        <taxon>Rhabditida</taxon>
        <taxon>Tylenchina</taxon>
        <taxon>Tylenchomorpha</taxon>
        <taxon>Tylenchoidea</taxon>
        <taxon>Meloidogynidae</taxon>
        <taxon>Meloidogyninae</taxon>
        <taxon>Meloidogyne</taxon>
        <taxon>Meloidogyne incognita group</taxon>
    </lineage>
</organism>
<protein>
    <submittedName>
        <fullName evidence="3">C2H2-type domain-containing protein</fullName>
    </submittedName>
</protein>
<dbReference type="WBParaSite" id="Minc3s00060g03096">
    <property type="protein sequence ID" value="Minc3s00060g03096"/>
    <property type="gene ID" value="Minc3s00060g03096"/>
</dbReference>
<keyword evidence="2" id="KW-1185">Reference proteome</keyword>
<feature type="compositionally biased region" description="Polar residues" evidence="1">
    <location>
        <begin position="16"/>
        <end position="25"/>
    </location>
</feature>